<evidence type="ECO:0000256" key="4">
    <source>
        <dbReference type="ARBA" id="ARBA00022475"/>
    </source>
</evidence>
<dbReference type="SMART" id="SM00387">
    <property type="entry name" value="HATPase_c"/>
    <property type="match status" value="1"/>
</dbReference>
<keyword evidence="13" id="KW-0902">Two-component regulatory system</keyword>
<dbReference type="GO" id="GO:0000155">
    <property type="term" value="F:phosphorelay sensor kinase activity"/>
    <property type="evidence" value="ECO:0007669"/>
    <property type="project" value="InterPro"/>
</dbReference>
<reference evidence="27" key="9">
    <citation type="journal article" date="2013" name="Biochem. Soc. Trans.">
        <title>Histidine kinases from bacteria to humans.</title>
        <authorList>
            <person name="Attwood P.V."/>
        </authorList>
    </citation>
    <scope>NUCLEOTIDE SEQUENCE</scope>
</reference>
<reference evidence="27" key="3">
    <citation type="journal article" date="1999" name="Curr. Biol.">
        <title>Signal transduction: Gyrating protein kinases.</title>
        <authorList>
            <person name="Stock J."/>
        </authorList>
    </citation>
    <scope>NUCLEOTIDE SEQUENCE</scope>
</reference>
<dbReference type="SMART" id="SM00388">
    <property type="entry name" value="HisKA"/>
    <property type="match status" value="1"/>
</dbReference>
<evidence type="ECO:0000256" key="13">
    <source>
        <dbReference type="ARBA" id="ARBA00023012"/>
    </source>
</evidence>
<reference evidence="27" key="6">
    <citation type="journal article" date="2004" name="Eur. J. Biochem.">
        <title>The PAS fold. A redefinition of the PAS domain based upon structural prediction.</title>
        <authorList>
            <person name="Hefti M.H."/>
            <person name="Francoijs K.J."/>
            <person name="de Vries S.C."/>
            <person name="Dixon R."/>
            <person name="Vervoort J."/>
        </authorList>
    </citation>
    <scope>NUCLEOTIDE SEQUENCE</scope>
</reference>
<evidence type="ECO:0000256" key="17">
    <source>
        <dbReference type="ARBA" id="ARBA00064003"/>
    </source>
</evidence>
<dbReference type="PROSITE" id="PS50110">
    <property type="entry name" value="RESPONSE_REGULATORY"/>
    <property type="match status" value="2"/>
</dbReference>
<comment type="function">
    <text evidence="16">Member of the two-component regulatory system BvgS/BvgA. Phosphorylates BvgA via a four-step phosphorelay in response to environmental signals.</text>
</comment>
<evidence type="ECO:0000256" key="16">
    <source>
        <dbReference type="ARBA" id="ARBA00058004"/>
    </source>
</evidence>
<evidence type="ECO:0000256" key="19">
    <source>
        <dbReference type="ARBA" id="ARBA00070152"/>
    </source>
</evidence>
<dbReference type="Gene3D" id="1.10.287.130">
    <property type="match status" value="1"/>
</dbReference>
<dbReference type="SUPFAM" id="SSF47384">
    <property type="entry name" value="Homodimeric domain of signal transducing histidine kinase"/>
    <property type="match status" value="1"/>
</dbReference>
<name>A0A8B6X8I5_9BURK</name>
<reference evidence="27" key="8">
    <citation type="journal article" date="2010" name="Curr. Opin. Microbiol.">
        <title>Diversity of structure and function of response regulator output domains.</title>
        <authorList>
            <person name="Galperin M.Y."/>
        </authorList>
    </citation>
    <scope>NUCLEOTIDE SEQUENCE</scope>
</reference>
<evidence type="ECO:0000256" key="15">
    <source>
        <dbReference type="ARBA" id="ARBA00023136"/>
    </source>
</evidence>
<dbReference type="InterPro" id="IPR004358">
    <property type="entry name" value="Sig_transdc_His_kin-like_C"/>
</dbReference>
<dbReference type="InterPro" id="IPR011006">
    <property type="entry name" value="CheY-like_superfamily"/>
</dbReference>
<evidence type="ECO:0000259" key="25">
    <source>
        <dbReference type="PROSITE" id="PS50113"/>
    </source>
</evidence>
<keyword evidence="6" id="KW-0808">Transferase</keyword>
<dbReference type="EC" id="2.7.13.3" evidence="3"/>
<keyword evidence="14" id="KW-0843">Virulence</keyword>
<dbReference type="SUPFAM" id="SSF52172">
    <property type="entry name" value="CheY-like"/>
    <property type="match status" value="2"/>
</dbReference>
<dbReference type="SMART" id="SM00091">
    <property type="entry name" value="PAS"/>
    <property type="match status" value="2"/>
</dbReference>
<evidence type="ECO:0000313" key="26">
    <source>
        <dbReference type="Proteomes" id="UP000675920"/>
    </source>
</evidence>
<keyword evidence="5 20" id="KW-0597">Phosphoprotein</keyword>
<comment type="subunit">
    <text evidence="17">At low DSF concentrations, interacts with RpfF.</text>
</comment>
<evidence type="ECO:0000256" key="8">
    <source>
        <dbReference type="ARBA" id="ARBA00022729"/>
    </source>
</evidence>
<evidence type="ECO:0000256" key="5">
    <source>
        <dbReference type="ARBA" id="ARBA00022553"/>
    </source>
</evidence>
<keyword evidence="11" id="KW-0067">ATP-binding</keyword>
<dbReference type="Pfam" id="PF00512">
    <property type="entry name" value="HisKA"/>
    <property type="match status" value="1"/>
</dbReference>
<reference evidence="27" key="10">
    <citation type="journal article" date="2015" name="Nucleic Acids Res.">
        <title>P2CS: updates of the prokaryotic two-component systems database.</title>
        <authorList>
            <person name="Ortet P."/>
            <person name="Whitworth D.E."/>
            <person name="Santaella C."/>
            <person name="Achouak W."/>
            <person name="Barakat M."/>
        </authorList>
    </citation>
    <scope>NUCLEOTIDE SEQUENCE</scope>
</reference>
<dbReference type="Pfam" id="PF08448">
    <property type="entry name" value="PAS_4"/>
    <property type="match status" value="1"/>
</dbReference>
<dbReference type="PANTHER" id="PTHR45339">
    <property type="entry name" value="HYBRID SIGNAL TRANSDUCTION HISTIDINE KINASE J"/>
    <property type="match status" value="1"/>
</dbReference>
<sequence length="954" mass="101876">MGSVFDTGGVGFVVLLAALMFLSCAAGAGMIGSLDVLITRRRLRMLQRLADNRADIDATVRRAAETEQWYQAIVEAAPVGLLVVDRDRRIVNVNQAALDQFGYTRGQLIGMTVEDLVPEDRRAGHDRKVEASFGKGATRRLQATSGIYARRADGSVFPADIRINPLPERDGRPYKVAVSIVDLTERRLFETRFQAVYDHSLDGFAFIDAGLGMSHANAALRGLLGIESPAPGLASFCPPQQPDGEASGPALRARHAQALAEGSAAFEWSFRHASGEARPCRVNFVRIQLGAETTVLASVLDLREAKAAEAALHEARRRAEDAAAAKSRFLANMSHEIRTPMNAIIGFADLALRTDLTRQQHDYVQKVHGAGVSLLRIIDDILDFSKIEAGHLALERTEFDLDEVLAGVAAVTSHSAAKKNIEYLFDVSVGLPRRRVGDPLRLTQVLVNLATNAIKFTSAGEVRIACEADPTDPDLLHFAVADTGIGIAPDQIGRLFDAFTQADGSTSRRFGGTGLGLSISRQLVRLMGGEISATSKPGEGSCFRFSARLDHARRDPRLDALGRDGIAGAHVLVVDDNTNARDLVRSTLGELGCRVEEAENGIRALALAHAAERAGDPFALVVSDWRMPGMTGTDMAGALRATSDPARLPRVVLLTAHLPDEVAADARETGVAAVLSKPLNPRLLHRVMADLALERAAGAASPRLADIEPRLAGRRVLLVEDNLLNRQIAVAMLEAAGVIVGIAGDGQEALDQLDAPGARWDAVLMDVQMPGMDGLTATRAIRADRRHDALPVIALTAHALPDERERSLAAGMNAHLTKPIDSRLLLRTLAACIDARADAPERTPVPAPVPMPAPPFERLRARLMEQFRGHHAGTAAAIAASLGLDRATASRLAADLQADAACLGLDGVAELAATIERQLQDKRSTRGIQATVSELADALAAVLDDDAPLGNQAA</sequence>
<keyword evidence="10 27" id="KW-0418">Kinase</keyword>
<keyword evidence="4" id="KW-1003">Cell membrane</keyword>
<dbReference type="SMART" id="SM00448">
    <property type="entry name" value="REC"/>
    <property type="match status" value="2"/>
</dbReference>
<dbReference type="InterPro" id="IPR001789">
    <property type="entry name" value="Sig_transdc_resp-reg_receiver"/>
</dbReference>
<evidence type="ECO:0000256" key="2">
    <source>
        <dbReference type="ARBA" id="ARBA00004651"/>
    </source>
</evidence>
<feature type="modified residue" description="4-aspartylphosphate" evidence="20">
    <location>
        <position position="624"/>
    </location>
</feature>
<dbReference type="RefSeq" id="WP_051377767.1">
    <property type="nucleotide sequence ID" value="NZ_AXWS01000003.1"/>
</dbReference>
<evidence type="ECO:0000256" key="14">
    <source>
        <dbReference type="ARBA" id="ARBA00023026"/>
    </source>
</evidence>
<dbReference type="Pfam" id="PF00072">
    <property type="entry name" value="Response_reg"/>
    <property type="match status" value="2"/>
</dbReference>
<reference evidence="27" key="11">
    <citation type="journal article" date="2019" name="Annu. Rev. Microbiol.">
        <title>Structural Basis of Response Regulator Function.</title>
        <authorList>
            <person name="Gao R."/>
            <person name="Bouillet S."/>
            <person name="Stock A.M."/>
        </authorList>
    </citation>
    <scope>NUCLEOTIDE SEQUENCE</scope>
</reference>
<dbReference type="InterPro" id="IPR036890">
    <property type="entry name" value="HATPase_C_sf"/>
</dbReference>
<dbReference type="InterPro" id="IPR000700">
    <property type="entry name" value="PAS-assoc_C"/>
</dbReference>
<dbReference type="SMART" id="SM00086">
    <property type="entry name" value="PAC"/>
    <property type="match status" value="2"/>
</dbReference>
<organism evidence="26 27">
    <name type="scientific">Derxia gummosa DSM 723</name>
    <dbReference type="NCBI Taxonomy" id="1121388"/>
    <lineage>
        <taxon>Bacteria</taxon>
        <taxon>Pseudomonadati</taxon>
        <taxon>Pseudomonadota</taxon>
        <taxon>Betaproteobacteria</taxon>
        <taxon>Burkholderiales</taxon>
        <taxon>Alcaligenaceae</taxon>
        <taxon>Derxia</taxon>
    </lineage>
</organism>
<evidence type="ECO:0000256" key="18">
    <source>
        <dbReference type="ARBA" id="ARBA00068150"/>
    </source>
</evidence>
<dbReference type="InterPro" id="IPR001610">
    <property type="entry name" value="PAC"/>
</dbReference>
<dbReference type="InterPro" id="IPR013656">
    <property type="entry name" value="PAS_4"/>
</dbReference>
<dbReference type="InterPro" id="IPR035965">
    <property type="entry name" value="PAS-like_dom_sf"/>
</dbReference>
<reference evidence="27" key="4">
    <citation type="journal article" date="2000" name="Annu. Rev. Biochem.">
        <title>Two-component signal transduction.</title>
        <authorList>
            <person name="Stock A.M."/>
            <person name="Robinson V.L."/>
            <person name="Goudreau P.N."/>
        </authorList>
    </citation>
    <scope>NUCLEOTIDE SEQUENCE</scope>
</reference>
<comment type="subcellular location">
    <subcellularLocation>
        <location evidence="2">Cell membrane</location>
        <topology evidence="2">Multi-pass membrane protein</topology>
    </subcellularLocation>
</comment>
<evidence type="ECO:0000256" key="7">
    <source>
        <dbReference type="ARBA" id="ARBA00022692"/>
    </source>
</evidence>
<evidence type="ECO:0000313" key="27">
    <source>
        <dbReference type="RefSeq" id="WP_051377767.1"/>
    </source>
</evidence>
<dbReference type="PROSITE" id="PS50109">
    <property type="entry name" value="HIS_KIN"/>
    <property type="match status" value="1"/>
</dbReference>
<dbReference type="Gene3D" id="3.30.565.10">
    <property type="entry name" value="Histidine kinase-like ATPase, C-terminal domain"/>
    <property type="match status" value="1"/>
</dbReference>
<keyword evidence="7 21" id="KW-0812">Transmembrane</keyword>
<dbReference type="Pfam" id="PF02518">
    <property type="entry name" value="HATPase_c"/>
    <property type="match status" value="1"/>
</dbReference>
<proteinExistence type="predicted"/>
<reference evidence="27" key="13">
    <citation type="submission" date="2025-08" db="UniProtKB">
        <authorList>
            <consortium name="RefSeq"/>
        </authorList>
    </citation>
    <scope>IDENTIFICATION</scope>
</reference>
<dbReference type="OrthoDB" id="8670869at2"/>
<keyword evidence="15 21" id="KW-0472">Membrane</keyword>
<dbReference type="PANTHER" id="PTHR45339:SF1">
    <property type="entry name" value="HYBRID SIGNAL TRANSDUCTION HISTIDINE KINASE J"/>
    <property type="match status" value="1"/>
</dbReference>
<dbReference type="Gene3D" id="3.40.50.2300">
    <property type="match status" value="2"/>
</dbReference>
<dbReference type="SUPFAM" id="SSF55785">
    <property type="entry name" value="PYP-like sensor domain (PAS domain)"/>
    <property type="match status" value="2"/>
</dbReference>
<feature type="transmembrane region" description="Helical" evidence="21">
    <location>
        <begin position="12"/>
        <end position="38"/>
    </location>
</feature>
<reference evidence="27" key="1">
    <citation type="journal article" date="1994" name="Trends Genet.">
        <title>Protein histidine kinases and signal transduction in prokaryotes and eukaryotes.</title>
        <authorList>
            <person name="Alex L.A."/>
            <person name="Simon M.I."/>
        </authorList>
    </citation>
    <scope>NUCLEOTIDE SEQUENCE</scope>
</reference>
<reference evidence="27" key="2">
    <citation type="journal article" date="1997" name="Curr. Biol.">
        <title>PAS: a multifunctional domain family comes to light.</title>
        <authorList>
            <person name="Ponting C.P."/>
            <person name="Aravind L."/>
        </authorList>
    </citation>
    <scope>NUCLEOTIDE SEQUENCE</scope>
</reference>
<evidence type="ECO:0000256" key="11">
    <source>
        <dbReference type="ARBA" id="ARBA00022840"/>
    </source>
</evidence>
<evidence type="ECO:0000259" key="22">
    <source>
        <dbReference type="PROSITE" id="PS50109"/>
    </source>
</evidence>
<dbReference type="GO" id="GO:0005886">
    <property type="term" value="C:plasma membrane"/>
    <property type="evidence" value="ECO:0007669"/>
    <property type="project" value="UniProtKB-SubCell"/>
</dbReference>
<evidence type="ECO:0000259" key="24">
    <source>
        <dbReference type="PROSITE" id="PS50112"/>
    </source>
</evidence>
<dbReference type="FunFam" id="1.10.287.130:FF:000002">
    <property type="entry name" value="Two-component osmosensing histidine kinase"/>
    <property type="match status" value="1"/>
</dbReference>
<dbReference type="PROSITE" id="PS50113">
    <property type="entry name" value="PAC"/>
    <property type="match status" value="1"/>
</dbReference>
<dbReference type="AlphaFoldDB" id="A0A8B6X8I5"/>
<dbReference type="InterPro" id="IPR003594">
    <property type="entry name" value="HATPase_dom"/>
</dbReference>
<reference evidence="27" key="5">
    <citation type="journal article" date="2000" name="Trends Biochem. Sci.">
        <title>GHKL, an emergent ATPase/kinase superfamily.</title>
        <authorList>
            <person name="Dutta R."/>
            <person name="Inouye M."/>
        </authorList>
    </citation>
    <scope>NUCLEOTIDE SEQUENCE</scope>
</reference>
<evidence type="ECO:0000256" key="9">
    <source>
        <dbReference type="ARBA" id="ARBA00022741"/>
    </source>
</evidence>
<evidence type="ECO:0000256" key="10">
    <source>
        <dbReference type="ARBA" id="ARBA00022777"/>
    </source>
</evidence>
<dbReference type="InterPro" id="IPR036641">
    <property type="entry name" value="HPT_dom_sf"/>
</dbReference>
<reference evidence="27" key="12">
    <citation type="journal article" date="2021" name="Curr. Opin. Microbiol.">
        <title>PAS domains in bacterial signal transduction.</title>
        <authorList>
            <person name="Stuffle E.C."/>
            <person name="Johnson M.S."/>
            <person name="Watts K.J."/>
        </authorList>
    </citation>
    <scope>NUCLEOTIDE SEQUENCE</scope>
</reference>
<dbReference type="Proteomes" id="UP000675920">
    <property type="component" value="Unplaced"/>
</dbReference>
<feature type="domain" description="Response regulatory" evidence="23">
    <location>
        <begin position="570"/>
        <end position="692"/>
    </location>
</feature>
<evidence type="ECO:0000256" key="6">
    <source>
        <dbReference type="ARBA" id="ARBA00022679"/>
    </source>
</evidence>
<evidence type="ECO:0000256" key="12">
    <source>
        <dbReference type="ARBA" id="ARBA00022989"/>
    </source>
</evidence>
<keyword evidence="12 21" id="KW-1133">Transmembrane helix</keyword>
<keyword evidence="26" id="KW-1185">Reference proteome</keyword>
<evidence type="ECO:0000256" key="20">
    <source>
        <dbReference type="PROSITE-ProRule" id="PRU00169"/>
    </source>
</evidence>
<dbReference type="CDD" id="cd00130">
    <property type="entry name" value="PAS"/>
    <property type="match status" value="1"/>
</dbReference>
<dbReference type="SUPFAM" id="SSF47226">
    <property type="entry name" value="Histidine-containing phosphotransfer domain, HPT domain"/>
    <property type="match status" value="1"/>
</dbReference>
<dbReference type="CDD" id="cd17546">
    <property type="entry name" value="REC_hyHK_CKI1_RcsC-like"/>
    <property type="match status" value="2"/>
</dbReference>
<keyword evidence="8" id="KW-0732">Signal</keyword>
<keyword evidence="9" id="KW-0547">Nucleotide-binding</keyword>
<evidence type="ECO:0000256" key="21">
    <source>
        <dbReference type="SAM" id="Phobius"/>
    </source>
</evidence>
<protein>
    <recommendedName>
        <fullName evidence="18">Sensory/regulatory protein RpfC</fullName>
        <ecNumber evidence="3">2.7.13.3</ecNumber>
    </recommendedName>
    <alternativeName>
        <fullName evidence="19">Virulence sensor protein BvgS</fullName>
    </alternativeName>
</protein>
<feature type="domain" description="Histidine kinase" evidence="22">
    <location>
        <begin position="332"/>
        <end position="551"/>
    </location>
</feature>
<dbReference type="NCBIfam" id="TIGR00229">
    <property type="entry name" value="sensory_box"/>
    <property type="match status" value="1"/>
</dbReference>
<dbReference type="PRINTS" id="PR00344">
    <property type="entry name" value="BCTRLSENSOR"/>
</dbReference>
<dbReference type="PROSITE" id="PS50112">
    <property type="entry name" value="PAS"/>
    <property type="match status" value="1"/>
</dbReference>
<dbReference type="InterPro" id="IPR036097">
    <property type="entry name" value="HisK_dim/P_sf"/>
</dbReference>
<evidence type="ECO:0000256" key="1">
    <source>
        <dbReference type="ARBA" id="ARBA00000085"/>
    </source>
</evidence>
<dbReference type="GO" id="GO:0005524">
    <property type="term" value="F:ATP binding"/>
    <property type="evidence" value="ECO:0007669"/>
    <property type="project" value="UniProtKB-KW"/>
</dbReference>
<dbReference type="InterPro" id="IPR000014">
    <property type="entry name" value="PAS"/>
</dbReference>
<reference evidence="27" key="7">
    <citation type="journal article" date="2006" name="J. Bacteriol.">
        <title>Structural classification of bacterial response regulators: diversity of output domains and domain combinations.</title>
        <authorList>
            <person name="Galperin M.Y."/>
        </authorList>
    </citation>
    <scope>NUCLEOTIDE SEQUENCE</scope>
</reference>
<feature type="domain" description="PAS" evidence="24">
    <location>
        <begin position="66"/>
        <end position="121"/>
    </location>
</feature>
<dbReference type="FunFam" id="3.30.565.10:FF:000010">
    <property type="entry name" value="Sensor histidine kinase RcsC"/>
    <property type="match status" value="1"/>
</dbReference>
<dbReference type="InterPro" id="IPR003661">
    <property type="entry name" value="HisK_dim/P_dom"/>
</dbReference>
<feature type="domain" description="Response regulatory" evidence="23">
    <location>
        <begin position="715"/>
        <end position="833"/>
    </location>
</feature>
<evidence type="ECO:0000256" key="3">
    <source>
        <dbReference type="ARBA" id="ARBA00012438"/>
    </source>
</evidence>
<dbReference type="CDD" id="cd00082">
    <property type="entry name" value="HisKA"/>
    <property type="match status" value="1"/>
</dbReference>
<dbReference type="Gene3D" id="3.30.450.20">
    <property type="entry name" value="PAS domain"/>
    <property type="match status" value="2"/>
</dbReference>
<feature type="modified residue" description="4-aspartylphosphate" evidence="20">
    <location>
        <position position="766"/>
    </location>
</feature>
<feature type="domain" description="PAC" evidence="25">
    <location>
        <begin position="142"/>
        <end position="195"/>
    </location>
</feature>
<dbReference type="SUPFAM" id="SSF55874">
    <property type="entry name" value="ATPase domain of HSP90 chaperone/DNA topoisomerase II/histidine kinase"/>
    <property type="match status" value="1"/>
</dbReference>
<dbReference type="InterPro" id="IPR005467">
    <property type="entry name" value="His_kinase_dom"/>
</dbReference>
<comment type="catalytic activity">
    <reaction evidence="1">
        <text>ATP + protein L-histidine = ADP + protein N-phospho-L-histidine.</text>
        <dbReference type="EC" id="2.7.13.3"/>
    </reaction>
</comment>
<evidence type="ECO:0000259" key="23">
    <source>
        <dbReference type="PROSITE" id="PS50110"/>
    </source>
</evidence>
<dbReference type="CDD" id="cd16922">
    <property type="entry name" value="HATPase_EvgS-ArcB-TorS-like"/>
    <property type="match status" value="1"/>
</dbReference>
<accession>A0A8B6X8I5</accession>